<dbReference type="Pfam" id="PF13843">
    <property type="entry name" value="DDE_Tnp_1_7"/>
    <property type="match status" value="1"/>
</dbReference>
<dbReference type="PANTHER" id="PTHR46599:SF6">
    <property type="entry name" value="DUAL SPECIFICITY PHOSPHATASE 26"/>
    <property type="match status" value="1"/>
</dbReference>
<keyword evidence="4" id="KW-1185">Reference proteome</keyword>
<accession>A0AAD5A5J6</accession>
<protein>
    <submittedName>
        <fullName evidence="3">Dual specificity protein phosphatase 26 isoform X1</fullName>
    </submittedName>
</protein>
<evidence type="ECO:0000259" key="2">
    <source>
        <dbReference type="Pfam" id="PF13843"/>
    </source>
</evidence>
<dbReference type="EMBL" id="MU574732">
    <property type="protein sequence ID" value="KAI5610161.1"/>
    <property type="molecule type" value="Genomic_DNA"/>
</dbReference>
<evidence type="ECO:0000256" key="1">
    <source>
        <dbReference type="SAM" id="MobiDB-lite"/>
    </source>
</evidence>
<dbReference type="Proteomes" id="UP001205998">
    <property type="component" value="Unassembled WGS sequence"/>
</dbReference>
<proteinExistence type="predicted"/>
<reference evidence="3" key="1">
    <citation type="submission" date="2018-07" db="EMBL/GenBank/DDBJ databases">
        <title>Comparative genomics of catfishes provides insights into carnivory and benthic adaptation.</title>
        <authorList>
            <person name="Zhang Y."/>
            <person name="Wang D."/>
            <person name="Peng Z."/>
            <person name="Zheng S."/>
            <person name="Shao F."/>
            <person name="Tao W."/>
        </authorList>
    </citation>
    <scope>NUCLEOTIDE SEQUENCE</scope>
    <source>
        <strain evidence="3">Chongqing</strain>
    </source>
</reference>
<dbReference type="InterPro" id="IPR029526">
    <property type="entry name" value="PGBD"/>
</dbReference>
<dbReference type="AlphaFoldDB" id="A0AAD5A5J6"/>
<dbReference type="PANTHER" id="PTHR46599">
    <property type="entry name" value="PIGGYBAC TRANSPOSABLE ELEMENT-DERIVED PROTEIN 4"/>
    <property type="match status" value="1"/>
</dbReference>
<feature type="domain" description="PiggyBac transposable element-derived protein" evidence="2">
    <location>
        <begin position="95"/>
        <end position="435"/>
    </location>
</feature>
<feature type="region of interest" description="Disordered" evidence="1">
    <location>
        <begin position="1"/>
        <end position="56"/>
    </location>
</feature>
<evidence type="ECO:0000313" key="4">
    <source>
        <dbReference type="Proteomes" id="UP001205998"/>
    </source>
</evidence>
<evidence type="ECO:0000313" key="3">
    <source>
        <dbReference type="EMBL" id="KAI5610161.1"/>
    </source>
</evidence>
<gene>
    <name evidence="3" type="ORF">C0J50_5514</name>
</gene>
<organism evidence="3 4">
    <name type="scientific">Silurus asotus</name>
    <name type="common">Amur catfish</name>
    <name type="synonym">Parasilurus asotus</name>
    <dbReference type="NCBI Taxonomy" id="30991"/>
    <lineage>
        <taxon>Eukaryota</taxon>
        <taxon>Metazoa</taxon>
        <taxon>Chordata</taxon>
        <taxon>Craniata</taxon>
        <taxon>Vertebrata</taxon>
        <taxon>Euteleostomi</taxon>
        <taxon>Actinopterygii</taxon>
        <taxon>Neopterygii</taxon>
        <taxon>Teleostei</taxon>
        <taxon>Ostariophysi</taxon>
        <taxon>Siluriformes</taxon>
        <taxon>Siluridae</taxon>
        <taxon>Silurus</taxon>
    </lineage>
</organism>
<name>A0AAD5A5J6_SILAS</name>
<comment type="caution">
    <text evidence="3">The sequence shown here is derived from an EMBL/GenBank/DDBJ whole genome shotgun (WGS) entry which is preliminary data.</text>
</comment>
<sequence>MQPDSNVLPESFSDSADSRDSDPDFVAASSSSTLTTESEEDSEDSKDSGSGWIGKNGQVWFPTNEETLPFVKHARGVTSGPTRYAIARVQGVDSAFDLFFTVEMIDLIVNMTNLNGQRTNKTWTDVDSTDVKAYMGLVILAGVYKSRGESTGSLWGERSGRAVFKATMSLKRFNEISRALNFNDKLKKAARRRDDKLAPIRTLWEMWAPRLQMLYNPGRDVTVDEQLVAFKGRCRFRQYMPRKPVKYGLKLWIICDAVTSYAWRCSPYLGKTENAPEVGQGMRVVKELTEGLQGVTVTCDNFFTSYPLAQELLKKKISLVGTIRKNKPELPPNLLEVRGKPFPSSVFAFTNNTTAVNYIQKRGRNVILLSTRHREAVVTEGPKCKPEIVNYYNRCKGGVDNLDKVVGTYSCRRKTNRWPQTFFYNMVDLSAYNAYVIFTAIDPSWNCQKLYRRRLFLEELGHLMVSAAIVQRKHLPRAPIAAAMVRELQSSVAAAPQTPAGTSNVAGQRGTCKCCKNRTVCTCMACARFTCKNHHVICCKDCWPN</sequence>